<reference evidence="3" key="1">
    <citation type="journal article" date="2020" name="Stud. Mycol.">
        <title>101 Dothideomycetes genomes: a test case for predicting lifestyles and emergence of pathogens.</title>
        <authorList>
            <person name="Haridas S."/>
            <person name="Albert R."/>
            <person name="Binder M."/>
            <person name="Bloem J."/>
            <person name="Labutti K."/>
            <person name="Salamov A."/>
            <person name="Andreopoulos B."/>
            <person name="Baker S."/>
            <person name="Barry K."/>
            <person name="Bills G."/>
            <person name="Bluhm B."/>
            <person name="Cannon C."/>
            <person name="Castanera R."/>
            <person name="Culley D."/>
            <person name="Daum C."/>
            <person name="Ezra D."/>
            <person name="Gonzalez J."/>
            <person name="Henrissat B."/>
            <person name="Kuo A."/>
            <person name="Liang C."/>
            <person name="Lipzen A."/>
            <person name="Lutzoni F."/>
            <person name="Magnuson J."/>
            <person name="Mondo S."/>
            <person name="Nolan M."/>
            <person name="Ohm R."/>
            <person name="Pangilinan J."/>
            <person name="Park H.-J."/>
            <person name="Ramirez L."/>
            <person name="Alfaro M."/>
            <person name="Sun H."/>
            <person name="Tritt A."/>
            <person name="Yoshinaga Y."/>
            <person name="Zwiers L.-H."/>
            <person name="Turgeon B."/>
            <person name="Goodwin S."/>
            <person name="Spatafora J."/>
            <person name="Crous P."/>
            <person name="Grigoriev I."/>
        </authorList>
    </citation>
    <scope>NUCLEOTIDE SEQUENCE</scope>
    <source>
        <strain evidence="3">CBS 123094</strain>
    </source>
</reference>
<protein>
    <submittedName>
        <fullName evidence="3">Uncharacterized protein</fullName>
    </submittedName>
</protein>
<feature type="region of interest" description="Disordered" evidence="1">
    <location>
        <begin position="101"/>
        <end position="154"/>
    </location>
</feature>
<accession>A0A6A5W113</accession>
<feature type="compositionally biased region" description="Basic and acidic residues" evidence="1">
    <location>
        <begin position="105"/>
        <end position="115"/>
    </location>
</feature>
<evidence type="ECO:0000313" key="4">
    <source>
        <dbReference type="Proteomes" id="UP000799779"/>
    </source>
</evidence>
<keyword evidence="2" id="KW-0812">Transmembrane</keyword>
<dbReference type="EMBL" id="ML977683">
    <property type="protein sequence ID" value="KAF1993831.1"/>
    <property type="molecule type" value="Genomic_DNA"/>
</dbReference>
<keyword evidence="2" id="KW-0472">Membrane</keyword>
<dbReference type="AlphaFoldDB" id="A0A6A5W113"/>
<keyword evidence="2" id="KW-1133">Transmembrane helix</keyword>
<feature type="transmembrane region" description="Helical" evidence="2">
    <location>
        <begin position="6"/>
        <end position="30"/>
    </location>
</feature>
<proteinExistence type="predicted"/>
<evidence type="ECO:0000313" key="3">
    <source>
        <dbReference type="EMBL" id="KAF1993831.1"/>
    </source>
</evidence>
<keyword evidence="4" id="KW-1185">Reference proteome</keyword>
<name>A0A6A5W113_9PLEO</name>
<evidence type="ECO:0000256" key="2">
    <source>
        <dbReference type="SAM" id="Phobius"/>
    </source>
</evidence>
<gene>
    <name evidence="3" type="ORF">P154DRAFT_582377</name>
</gene>
<dbReference type="Proteomes" id="UP000799779">
    <property type="component" value="Unassembled WGS sequence"/>
</dbReference>
<sequence>MALTTPAKIAIIVIPIVYIFFQATIIFFIIRKKRRELKQRLILAETNQIGYKQIEPRDSVWSLRLDPEYGRESKDGNEVVSEKAVGLGVVVEVVKMPVIEEGGEKDEAREDKGPYDPKTPQCANDFESGRRSPSEDGFETAITSAGTSPELPPELHRIHKRPQNSGQCIMMLNNNNI</sequence>
<evidence type="ECO:0000256" key="1">
    <source>
        <dbReference type="SAM" id="MobiDB-lite"/>
    </source>
</evidence>
<organism evidence="3 4">
    <name type="scientific">Amniculicola lignicola CBS 123094</name>
    <dbReference type="NCBI Taxonomy" id="1392246"/>
    <lineage>
        <taxon>Eukaryota</taxon>
        <taxon>Fungi</taxon>
        <taxon>Dikarya</taxon>
        <taxon>Ascomycota</taxon>
        <taxon>Pezizomycotina</taxon>
        <taxon>Dothideomycetes</taxon>
        <taxon>Pleosporomycetidae</taxon>
        <taxon>Pleosporales</taxon>
        <taxon>Amniculicolaceae</taxon>
        <taxon>Amniculicola</taxon>
    </lineage>
</organism>